<dbReference type="Proteomes" id="UP000002051">
    <property type="component" value="Chromosome 2"/>
</dbReference>
<dbReference type="EMBL" id="CM001218">
    <property type="protein sequence ID" value="KEH39641.1"/>
    <property type="molecule type" value="Genomic_DNA"/>
</dbReference>
<evidence type="ECO:0000256" key="1">
    <source>
        <dbReference type="SAM" id="MobiDB-lite"/>
    </source>
</evidence>
<sequence>MEGGSSEEDPFVYQLPNTVTHFTVQLQQQQPPPPSPVHPSRHPLDRAISNVDKAPMKKLKFGFVSLEKNVETQQAVQNDAEDINMIDVEGNKSSQEEEIMEISRMRKGPVLDLMPLFFRESNCK</sequence>
<name>A0A072VDG3_MEDTR</name>
<dbReference type="AlphaFoldDB" id="A0A072VDG3"/>
<evidence type="ECO:0000313" key="4">
    <source>
        <dbReference type="Proteomes" id="UP000002051"/>
    </source>
</evidence>
<proteinExistence type="predicted"/>
<reference evidence="3" key="3">
    <citation type="submission" date="2015-04" db="UniProtKB">
        <authorList>
            <consortium name="EnsemblPlants"/>
        </authorList>
    </citation>
    <scope>IDENTIFICATION</scope>
    <source>
        <strain evidence="3">cv. Jemalong A17</strain>
    </source>
</reference>
<organism evidence="2 4">
    <name type="scientific">Medicago truncatula</name>
    <name type="common">Barrel medic</name>
    <name type="synonym">Medicago tribuloides</name>
    <dbReference type="NCBI Taxonomy" id="3880"/>
    <lineage>
        <taxon>Eukaryota</taxon>
        <taxon>Viridiplantae</taxon>
        <taxon>Streptophyta</taxon>
        <taxon>Embryophyta</taxon>
        <taxon>Tracheophyta</taxon>
        <taxon>Spermatophyta</taxon>
        <taxon>Magnoliopsida</taxon>
        <taxon>eudicotyledons</taxon>
        <taxon>Gunneridae</taxon>
        <taxon>Pentapetalae</taxon>
        <taxon>rosids</taxon>
        <taxon>fabids</taxon>
        <taxon>Fabales</taxon>
        <taxon>Fabaceae</taxon>
        <taxon>Papilionoideae</taxon>
        <taxon>50 kb inversion clade</taxon>
        <taxon>NPAAA clade</taxon>
        <taxon>Hologalegina</taxon>
        <taxon>IRL clade</taxon>
        <taxon>Trifolieae</taxon>
        <taxon>Medicago</taxon>
    </lineage>
</organism>
<gene>
    <name evidence="2" type="ordered locus">MTR_2g105080</name>
</gene>
<dbReference type="EnsemblPlants" id="KEH39641">
    <property type="protein sequence ID" value="KEH39641"/>
    <property type="gene ID" value="MTR_2g105080"/>
</dbReference>
<protein>
    <submittedName>
        <fullName evidence="2 3">Uncharacterized protein</fullName>
    </submittedName>
</protein>
<keyword evidence="4" id="KW-1185">Reference proteome</keyword>
<feature type="region of interest" description="Disordered" evidence="1">
    <location>
        <begin position="25"/>
        <end position="44"/>
    </location>
</feature>
<reference evidence="2 4" key="1">
    <citation type="journal article" date="2011" name="Nature">
        <title>The Medicago genome provides insight into the evolution of rhizobial symbioses.</title>
        <authorList>
            <person name="Young N.D."/>
            <person name="Debelle F."/>
            <person name="Oldroyd G.E."/>
            <person name="Geurts R."/>
            <person name="Cannon S.B."/>
            <person name="Udvardi M.K."/>
            <person name="Benedito V.A."/>
            <person name="Mayer K.F."/>
            <person name="Gouzy J."/>
            <person name="Schoof H."/>
            <person name="Van de Peer Y."/>
            <person name="Proost S."/>
            <person name="Cook D.R."/>
            <person name="Meyers B.C."/>
            <person name="Spannagl M."/>
            <person name="Cheung F."/>
            <person name="De Mita S."/>
            <person name="Krishnakumar V."/>
            <person name="Gundlach H."/>
            <person name="Zhou S."/>
            <person name="Mudge J."/>
            <person name="Bharti A.K."/>
            <person name="Murray J.D."/>
            <person name="Naoumkina M.A."/>
            <person name="Rosen B."/>
            <person name="Silverstein K.A."/>
            <person name="Tang H."/>
            <person name="Rombauts S."/>
            <person name="Zhao P.X."/>
            <person name="Zhou P."/>
            <person name="Barbe V."/>
            <person name="Bardou P."/>
            <person name="Bechner M."/>
            <person name="Bellec A."/>
            <person name="Berger A."/>
            <person name="Berges H."/>
            <person name="Bidwell S."/>
            <person name="Bisseling T."/>
            <person name="Choisne N."/>
            <person name="Couloux A."/>
            <person name="Denny R."/>
            <person name="Deshpande S."/>
            <person name="Dai X."/>
            <person name="Doyle J.J."/>
            <person name="Dudez A.M."/>
            <person name="Farmer A.D."/>
            <person name="Fouteau S."/>
            <person name="Franken C."/>
            <person name="Gibelin C."/>
            <person name="Gish J."/>
            <person name="Goldstein S."/>
            <person name="Gonzalez A.J."/>
            <person name="Green P.J."/>
            <person name="Hallab A."/>
            <person name="Hartog M."/>
            <person name="Hua A."/>
            <person name="Humphray S.J."/>
            <person name="Jeong D.H."/>
            <person name="Jing Y."/>
            <person name="Jocker A."/>
            <person name="Kenton S.M."/>
            <person name="Kim D.J."/>
            <person name="Klee K."/>
            <person name="Lai H."/>
            <person name="Lang C."/>
            <person name="Lin S."/>
            <person name="Macmil S.L."/>
            <person name="Magdelenat G."/>
            <person name="Matthews L."/>
            <person name="McCorrison J."/>
            <person name="Monaghan E.L."/>
            <person name="Mun J.H."/>
            <person name="Najar F.Z."/>
            <person name="Nicholson C."/>
            <person name="Noirot C."/>
            <person name="O'Bleness M."/>
            <person name="Paule C.R."/>
            <person name="Poulain J."/>
            <person name="Prion F."/>
            <person name="Qin B."/>
            <person name="Qu C."/>
            <person name="Retzel E.F."/>
            <person name="Riddle C."/>
            <person name="Sallet E."/>
            <person name="Samain S."/>
            <person name="Samson N."/>
            <person name="Sanders I."/>
            <person name="Saurat O."/>
            <person name="Scarpelli C."/>
            <person name="Schiex T."/>
            <person name="Segurens B."/>
            <person name="Severin A.J."/>
            <person name="Sherrier D.J."/>
            <person name="Shi R."/>
            <person name="Sims S."/>
            <person name="Singer S.R."/>
            <person name="Sinharoy S."/>
            <person name="Sterck L."/>
            <person name="Viollet A."/>
            <person name="Wang B.B."/>
            <person name="Wang K."/>
            <person name="Wang M."/>
            <person name="Wang X."/>
            <person name="Warfsmann J."/>
            <person name="Weissenbach J."/>
            <person name="White D.D."/>
            <person name="White J.D."/>
            <person name="Wiley G.B."/>
            <person name="Wincker P."/>
            <person name="Xing Y."/>
            <person name="Yang L."/>
            <person name="Yao Z."/>
            <person name="Ying F."/>
            <person name="Zhai J."/>
            <person name="Zhou L."/>
            <person name="Zuber A."/>
            <person name="Denarie J."/>
            <person name="Dixon R.A."/>
            <person name="May G.D."/>
            <person name="Schwartz D.C."/>
            <person name="Rogers J."/>
            <person name="Quetier F."/>
            <person name="Town C.D."/>
            <person name="Roe B.A."/>
        </authorList>
    </citation>
    <scope>NUCLEOTIDE SEQUENCE [LARGE SCALE GENOMIC DNA]</scope>
    <source>
        <strain evidence="2">A17</strain>
        <strain evidence="3 4">cv. Jemalong A17</strain>
    </source>
</reference>
<dbReference type="HOGENOM" id="CLU_2007284_0_0_1"/>
<evidence type="ECO:0000313" key="2">
    <source>
        <dbReference type="EMBL" id="KEH39641.1"/>
    </source>
</evidence>
<accession>A0A072VDG3</accession>
<reference evidence="2 4" key="2">
    <citation type="journal article" date="2014" name="BMC Genomics">
        <title>An improved genome release (version Mt4.0) for the model legume Medicago truncatula.</title>
        <authorList>
            <person name="Tang H."/>
            <person name="Krishnakumar V."/>
            <person name="Bidwell S."/>
            <person name="Rosen B."/>
            <person name="Chan A."/>
            <person name="Zhou S."/>
            <person name="Gentzbittel L."/>
            <person name="Childs K.L."/>
            <person name="Yandell M."/>
            <person name="Gundlach H."/>
            <person name="Mayer K.F."/>
            <person name="Schwartz D.C."/>
            <person name="Town C.D."/>
        </authorList>
    </citation>
    <scope>GENOME REANNOTATION</scope>
    <source>
        <strain evidence="2">A17</strain>
        <strain evidence="3 4">cv. Jemalong A17</strain>
    </source>
</reference>
<evidence type="ECO:0000313" key="3">
    <source>
        <dbReference type="EnsemblPlants" id="KEH39641"/>
    </source>
</evidence>